<dbReference type="PANTHER" id="PTHR31410:SF1">
    <property type="entry name" value="POST-GPI ATTACHMENT TO PROTEINS FACTOR 4"/>
    <property type="match status" value="1"/>
</dbReference>
<keyword evidence="3" id="KW-1185">Reference proteome</keyword>
<keyword evidence="1" id="KW-1133">Transmembrane helix</keyword>
<evidence type="ECO:0000256" key="1">
    <source>
        <dbReference type="SAM" id="Phobius"/>
    </source>
</evidence>
<dbReference type="GO" id="GO:0016757">
    <property type="term" value="F:glycosyltransferase activity"/>
    <property type="evidence" value="ECO:0007669"/>
    <property type="project" value="InterPro"/>
</dbReference>
<gene>
    <name evidence="2" type="ORF">N0V83_008964</name>
</gene>
<organism evidence="2 3">
    <name type="scientific">Neocucurbitaria cava</name>
    <dbReference type="NCBI Taxonomy" id="798079"/>
    <lineage>
        <taxon>Eukaryota</taxon>
        <taxon>Fungi</taxon>
        <taxon>Dikarya</taxon>
        <taxon>Ascomycota</taxon>
        <taxon>Pezizomycotina</taxon>
        <taxon>Dothideomycetes</taxon>
        <taxon>Pleosporomycetidae</taxon>
        <taxon>Pleosporales</taxon>
        <taxon>Pleosporineae</taxon>
        <taxon>Cucurbitariaceae</taxon>
        <taxon>Neocucurbitaria</taxon>
    </lineage>
</organism>
<keyword evidence="1" id="KW-0812">Transmembrane</keyword>
<evidence type="ECO:0008006" key="4">
    <source>
        <dbReference type="Google" id="ProtNLM"/>
    </source>
</evidence>
<keyword evidence="1" id="KW-0472">Membrane</keyword>
<feature type="transmembrane region" description="Helical" evidence="1">
    <location>
        <begin position="261"/>
        <end position="282"/>
    </location>
</feature>
<dbReference type="OrthoDB" id="2016523at2759"/>
<name>A0A9W9CJD2_9PLEO</name>
<dbReference type="PANTHER" id="PTHR31410">
    <property type="entry name" value="TRANSMEMBRANE PROTEIN 246"/>
    <property type="match status" value="1"/>
</dbReference>
<dbReference type="InterPro" id="IPR029675">
    <property type="entry name" value="PGAP4"/>
</dbReference>
<sequence length="392" mass="45083">MPINDPTSIFFSPQKGYTPRYSALRHQQAEAFITTYNSTLDRNVVKADEEQKKLCIGIPSIGRKGARYMRETVGSLLDGLTPQERREIYFIVFIPHADPTAHPAFNETWLHGLTDQVLTYGSDIDDDQMQYIRDMEEEGGNFEEKGLYDYSYLLSECVKQHTPYIAIFEDDTLAMDGWFHRTMAAIKDAEKQSELRQAKHFLYLRLFYTEEYMGWNSEFWKTYLCNSVCMAAVLAALLLLLRTSKLAGMLSRSIGGTRAIITIYAILATCILMFFALGRLTVLPIQNGVHEMSRFGCCSQALVFPREKAIELVDYFEEAHIGFVDVLIEKFADEREELRFAITPSVVQHIGKTSSKWDSAGAIYKEKIWSFGFEKYDWETLSKEHKKVRSED</sequence>
<dbReference type="Proteomes" id="UP001140560">
    <property type="component" value="Unassembled WGS sequence"/>
</dbReference>
<evidence type="ECO:0000313" key="3">
    <source>
        <dbReference type="Proteomes" id="UP001140560"/>
    </source>
</evidence>
<protein>
    <recommendedName>
        <fullName evidence="4">Glycosyltransferase</fullName>
    </recommendedName>
</protein>
<dbReference type="GO" id="GO:0006506">
    <property type="term" value="P:GPI anchor biosynthetic process"/>
    <property type="evidence" value="ECO:0007669"/>
    <property type="project" value="InterPro"/>
</dbReference>
<dbReference type="EMBL" id="JAPEUY010000016">
    <property type="protein sequence ID" value="KAJ4365343.1"/>
    <property type="molecule type" value="Genomic_DNA"/>
</dbReference>
<dbReference type="GO" id="GO:0000139">
    <property type="term" value="C:Golgi membrane"/>
    <property type="evidence" value="ECO:0007669"/>
    <property type="project" value="InterPro"/>
</dbReference>
<dbReference type="CDD" id="cd22189">
    <property type="entry name" value="PGAP4-like_fungal"/>
    <property type="match status" value="1"/>
</dbReference>
<feature type="transmembrane region" description="Helical" evidence="1">
    <location>
        <begin position="223"/>
        <end position="241"/>
    </location>
</feature>
<reference evidence="2" key="1">
    <citation type="submission" date="2022-10" db="EMBL/GenBank/DDBJ databases">
        <title>Tapping the CABI collections for fungal endophytes: first genome assemblies for Collariella, Neodidymelliopsis, Ascochyta clinopodiicola, Didymella pomorum, Didymosphaeria variabile, Neocosmospora piperis and Neocucurbitaria cava.</title>
        <authorList>
            <person name="Hill R."/>
        </authorList>
    </citation>
    <scope>NUCLEOTIDE SEQUENCE</scope>
    <source>
        <strain evidence="2">IMI 356814</strain>
    </source>
</reference>
<proteinExistence type="predicted"/>
<accession>A0A9W9CJD2</accession>
<comment type="caution">
    <text evidence="2">The sequence shown here is derived from an EMBL/GenBank/DDBJ whole genome shotgun (WGS) entry which is preliminary data.</text>
</comment>
<dbReference type="AlphaFoldDB" id="A0A9W9CJD2"/>
<evidence type="ECO:0000313" key="2">
    <source>
        <dbReference type="EMBL" id="KAJ4365343.1"/>
    </source>
</evidence>